<dbReference type="InterPro" id="IPR019489">
    <property type="entry name" value="Clp_ATPase_C"/>
</dbReference>
<dbReference type="InterPro" id="IPR036628">
    <property type="entry name" value="Clp_N_dom_sf"/>
</dbReference>
<comment type="caution">
    <text evidence="8">The sequence shown here is derived from an EMBL/GenBank/DDBJ whole genome shotgun (WGS) entry which is preliminary data.</text>
</comment>
<dbReference type="InterPro" id="IPR041546">
    <property type="entry name" value="ClpA/ClpB_AAA_lid"/>
</dbReference>
<dbReference type="SUPFAM" id="SSF48452">
    <property type="entry name" value="TPR-like"/>
    <property type="match status" value="1"/>
</dbReference>
<dbReference type="InterPro" id="IPR003959">
    <property type="entry name" value="ATPase_AAA_core"/>
</dbReference>
<keyword evidence="2" id="KW-0547">Nucleotide-binding</keyword>
<dbReference type="Gene3D" id="1.25.40.10">
    <property type="entry name" value="Tetratricopeptide repeat domain"/>
    <property type="match status" value="1"/>
</dbReference>
<dbReference type="Pfam" id="PF00004">
    <property type="entry name" value="AAA"/>
    <property type="match status" value="1"/>
</dbReference>
<feature type="domain" description="Clp ATPase C-terminal" evidence="7">
    <location>
        <begin position="704"/>
        <end position="804"/>
    </location>
</feature>
<evidence type="ECO:0000313" key="8">
    <source>
        <dbReference type="EMBL" id="CAK8986998.1"/>
    </source>
</evidence>
<dbReference type="InterPro" id="IPR003593">
    <property type="entry name" value="AAA+_ATPase"/>
</dbReference>
<evidence type="ECO:0000256" key="3">
    <source>
        <dbReference type="ARBA" id="ARBA00022840"/>
    </source>
</evidence>
<dbReference type="Gene3D" id="1.10.8.60">
    <property type="match status" value="1"/>
</dbReference>
<reference evidence="8 9" key="1">
    <citation type="submission" date="2024-02" db="EMBL/GenBank/DDBJ databases">
        <authorList>
            <person name="Chen Y."/>
            <person name="Shah S."/>
            <person name="Dougan E. K."/>
            <person name="Thang M."/>
            <person name="Chan C."/>
        </authorList>
    </citation>
    <scope>NUCLEOTIDE SEQUENCE [LARGE SCALE GENOMIC DNA]</scope>
</reference>
<protein>
    <submittedName>
        <fullName evidence="8">Uncharacterized protein</fullName>
    </submittedName>
</protein>
<dbReference type="InterPro" id="IPR001270">
    <property type="entry name" value="ClpA/B"/>
</dbReference>
<evidence type="ECO:0000256" key="1">
    <source>
        <dbReference type="ARBA" id="ARBA00022737"/>
    </source>
</evidence>
<evidence type="ECO:0000256" key="2">
    <source>
        <dbReference type="ARBA" id="ARBA00022741"/>
    </source>
</evidence>
<feature type="domain" description="AAA+ ATPase" evidence="6">
    <location>
        <begin position="290"/>
        <end position="435"/>
    </location>
</feature>
<keyword evidence="5" id="KW-0472">Membrane</keyword>
<dbReference type="Gene3D" id="3.40.50.300">
    <property type="entry name" value="P-loop containing nucleotide triphosphate hydrolases"/>
    <property type="match status" value="2"/>
</dbReference>
<dbReference type="Pfam" id="PF10431">
    <property type="entry name" value="ClpB_D2-small"/>
    <property type="match status" value="1"/>
</dbReference>
<keyword evidence="1" id="KW-0677">Repeat</keyword>
<gene>
    <name evidence="8" type="ORF">CCMP2556_LOCUS707</name>
</gene>
<dbReference type="SMART" id="SM01086">
    <property type="entry name" value="ClpB_D2-small"/>
    <property type="match status" value="1"/>
</dbReference>
<accession>A0ABP0H9U9</accession>
<feature type="domain" description="AAA+ ATPase" evidence="6">
    <location>
        <begin position="570"/>
        <end position="705"/>
    </location>
</feature>
<dbReference type="PANTHER" id="PTHR11638:SF18">
    <property type="entry name" value="HEAT SHOCK PROTEIN 104"/>
    <property type="match status" value="1"/>
</dbReference>
<evidence type="ECO:0000256" key="4">
    <source>
        <dbReference type="SAM" id="MobiDB-lite"/>
    </source>
</evidence>
<dbReference type="Pfam" id="PF07724">
    <property type="entry name" value="AAA_2"/>
    <property type="match status" value="1"/>
</dbReference>
<evidence type="ECO:0000313" key="9">
    <source>
        <dbReference type="Proteomes" id="UP001642484"/>
    </source>
</evidence>
<keyword evidence="3" id="KW-0067">ATP-binding</keyword>
<dbReference type="Gene3D" id="1.10.1780.10">
    <property type="entry name" value="Clp, N-terminal domain"/>
    <property type="match status" value="1"/>
</dbReference>
<keyword evidence="9" id="KW-1185">Reference proteome</keyword>
<keyword evidence="5" id="KW-1133">Transmembrane helix</keyword>
<dbReference type="InterPro" id="IPR050130">
    <property type="entry name" value="ClpA_ClpB"/>
</dbReference>
<dbReference type="PRINTS" id="PR00300">
    <property type="entry name" value="CLPPROTEASEA"/>
</dbReference>
<feature type="region of interest" description="Disordered" evidence="4">
    <location>
        <begin position="120"/>
        <end position="147"/>
    </location>
</feature>
<organism evidence="8 9">
    <name type="scientific">Durusdinium trenchii</name>
    <dbReference type="NCBI Taxonomy" id="1381693"/>
    <lineage>
        <taxon>Eukaryota</taxon>
        <taxon>Sar</taxon>
        <taxon>Alveolata</taxon>
        <taxon>Dinophyceae</taxon>
        <taxon>Suessiales</taxon>
        <taxon>Symbiodiniaceae</taxon>
        <taxon>Durusdinium</taxon>
    </lineage>
</organism>
<dbReference type="SMART" id="SM00382">
    <property type="entry name" value="AAA"/>
    <property type="match status" value="2"/>
</dbReference>
<feature type="region of interest" description="Disordered" evidence="4">
    <location>
        <begin position="1210"/>
        <end position="1232"/>
    </location>
</feature>
<keyword evidence="5" id="KW-0812">Transmembrane</keyword>
<dbReference type="SUPFAM" id="SSF52540">
    <property type="entry name" value="P-loop containing nucleoside triphosphate hydrolases"/>
    <property type="match status" value="2"/>
</dbReference>
<dbReference type="Pfam" id="PF17871">
    <property type="entry name" value="AAA_lid_9"/>
    <property type="match status" value="1"/>
</dbReference>
<dbReference type="InterPro" id="IPR027417">
    <property type="entry name" value="P-loop_NTPase"/>
</dbReference>
<dbReference type="EMBL" id="CAXAMN010000214">
    <property type="protein sequence ID" value="CAK8986998.1"/>
    <property type="molecule type" value="Genomic_DNA"/>
</dbReference>
<sequence length="1232" mass="132903">MQVPLSTHGSFPPFCSHQIPRPCPYVRRETQTLPKVAIAACLLYSGNLRKHVSLRAATATEKFSLAVKESLEAAFQVAYSMGHLANKGNTIGSDHLLVGMASVSQSSVSRALQSVGVTAEGLQEKLRSSRPCNPPEGQPPAGEALSPPLDTEVQFYLRRASGLLSNGSHAAGKLLLAFDQEGFDRTVGKFDSGSGGSASNPRRAALRKAIMQIVNEGEGDASVDHSMYAVAAGRVGSPRGGSKGQGIEEASLLDRFAPDLTTLAEEGSLDPFCGREALIDRIERTLGRRQKPNVLLVGDPGVGKTALVEALAQRIVRAEVPWWLRGRRLRSLDVAQLTAGTRLRGDFEERLACVLQEIDAEKSILFIDEAHTIVGAGSTSSSSLDASDMLKPALARGGLQCIAATTVEEYSTYFARDAALDRRFEVVEVEEPTAEEAIQVLEGLRREYERHHGVLFQNDALAAAATWAARHLPERKLPDKAIDIADRAAVLAKSRMTGSSKAEVTTADVALVLEETIGLRPGSVSAAEARGIVDLEETLHKRVCGQRAAVQMVVTAVARAKAGLQETHRPIASLLLYGPPGVGKTSLATALAETWLGSRRALVRVDCASASSAQQAGSALAAAVRRRPHSVVLIDEADKADPDFLSLLLEVIEEASLSLLGPGPGRADFRHTVVLLTSNDPAGPNGLPRALADRLDGSVHLRPLNSSVVQEVLDGLVADFSSRLRETHGAVLHVTETWRQMVFDMLRNEEDKEHAGVGARALRRILREFLEDPIAYAILKHQASQGGAVEKVFVDTDEDGKAVAAKEHMAKAEQALKPSWMSLKFSPDHLTASMEYSQAATQFRAAGLLQECADAWVKTGEMKELLHDLFSAGRAYESAAGICDGSGPGGPSAAMMHWEKAVRCFRLAGKVDVAAKLLLKLASVKEKQGDVDGAKSAFEETISAFEQEEKDYELGDVYKTYIGFLIRREAFEDALKAMDGHIAVLQRQKSQPFVHKELLSKIVLLMKLEDSVRAEELISSSNIEGWFLSREYQVGTDLVEAMKSNDAEALAGLQKEQIFTFLQVEVTGHDHATLEAEQKKNQGRLVDSALVAGSQLLTAHDIAKMRGSENGCIYEERERMGCHAGCVCAWFEQCYPKFVMVRGDQSSSKAKSKINVGICDLAMPVLAVASVLLFLVLICLVVSARMYLTKDAVPVDLAFPSDANLASFEAKAPPAPEPAPADEVHEAEKTNG</sequence>
<dbReference type="InterPro" id="IPR011990">
    <property type="entry name" value="TPR-like_helical_dom_sf"/>
</dbReference>
<feature type="transmembrane region" description="Helical" evidence="5">
    <location>
        <begin position="1161"/>
        <end position="1182"/>
    </location>
</feature>
<name>A0ABP0H9U9_9DINO</name>
<dbReference type="Pfam" id="PF14938">
    <property type="entry name" value="SNAP"/>
    <property type="match status" value="1"/>
</dbReference>
<dbReference type="SUPFAM" id="SSF81923">
    <property type="entry name" value="Double Clp-N motif"/>
    <property type="match status" value="1"/>
</dbReference>
<evidence type="ECO:0000259" key="7">
    <source>
        <dbReference type="SMART" id="SM01086"/>
    </source>
</evidence>
<evidence type="ECO:0000256" key="5">
    <source>
        <dbReference type="SAM" id="Phobius"/>
    </source>
</evidence>
<dbReference type="PANTHER" id="PTHR11638">
    <property type="entry name" value="ATP-DEPENDENT CLP PROTEASE"/>
    <property type="match status" value="1"/>
</dbReference>
<feature type="compositionally biased region" description="Basic and acidic residues" evidence="4">
    <location>
        <begin position="1222"/>
        <end position="1232"/>
    </location>
</feature>
<dbReference type="CDD" id="cd00009">
    <property type="entry name" value="AAA"/>
    <property type="match status" value="1"/>
</dbReference>
<evidence type="ECO:0000259" key="6">
    <source>
        <dbReference type="SMART" id="SM00382"/>
    </source>
</evidence>
<dbReference type="Proteomes" id="UP001642484">
    <property type="component" value="Unassembled WGS sequence"/>
</dbReference>
<proteinExistence type="predicted"/>